<dbReference type="STRING" id="637679.GCA_001550055_02244"/>
<dbReference type="OrthoDB" id="127805at2"/>
<feature type="domain" description="DUF1835" evidence="1">
    <location>
        <begin position="8"/>
        <end position="110"/>
    </location>
</feature>
<sequence>MDSDKTLHIRCGSDIQAALEGAGISGAFLDFSDPFCQGPVLDLPQEKFLESRLNFITDAYGLDPAQALKKQRLRYARLANAAAFERVVLWFEHDSYDQLILMYLLKHFGALEERPALELVCVGDYPVEPRFIGLGQLAGDDLAKLYEARVQVTDGMLKLGAEVWTALTEGTPHSLVRIAQKGTPDVPLCAPAIMRHLKELPAKSSGLSLTEELTLKILATGNEMRAGDLFKALTHEHEPLPYLGDQMYWYDLKRLRDGGALTATGNDWPEMSFLITDLGRACLEGREDWMTHVGAERYVGGIQVAPDGKIWRRQG</sequence>
<reference evidence="2 3" key="1">
    <citation type="submission" date="2016-10" db="EMBL/GenBank/DDBJ databases">
        <authorList>
            <person name="de Groot N.N."/>
        </authorList>
    </citation>
    <scope>NUCLEOTIDE SEQUENCE [LARGE SCALE GENOMIC DNA]</scope>
    <source>
        <strain evidence="2 3">CGMCC 1.9109</strain>
    </source>
</reference>
<evidence type="ECO:0000259" key="1">
    <source>
        <dbReference type="Pfam" id="PF08874"/>
    </source>
</evidence>
<name>A0A1G7DD42_9PROT</name>
<keyword evidence="3" id="KW-1185">Reference proteome</keyword>
<dbReference type="Proteomes" id="UP000183685">
    <property type="component" value="Unassembled WGS sequence"/>
</dbReference>
<dbReference type="RefSeq" id="WP_068305026.1">
    <property type="nucleotide sequence ID" value="NZ_FNAK01000007.1"/>
</dbReference>
<dbReference type="InterPro" id="IPR014973">
    <property type="entry name" value="DUF1835"/>
</dbReference>
<accession>A0A1G7DD42</accession>
<dbReference type="AlphaFoldDB" id="A0A1G7DD42"/>
<gene>
    <name evidence="2" type="ORF">SAMN04488071_3061</name>
</gene>
<dbReference type="Pfam" id="PF08874">
    <property type="entry name" value="DUF1835"/>
    <property type="match status" value="1"/>
</dbReference>
<protein>
    <recommendedName>
        <fullName evidence="1">DUF1835 domain-containing protein</fullName>
    </recommendedName>
</protein>
<evidence type="ECO:0000313" key="2">
    <source>
        <dbReference type="EMBL" id="SDE49548.1"/>
    </source>
</evidence>
<organism evidence="2 3">
    <name type="scientific">Kordiimonas lacus</name>
    <dbReference type="NCBI Taxonomy" id="637679"/>
    <lineage>
        <taxon>Bacteria</taxon>
        <taxon>Pseudomonadati</taxon>
        <taxon>Pseudomonadota</taxon>
        <taxon>Alphaproteobacteria</taxon>
        <taxon>Kordiimonadales</taxon>
        <taxon>Kordiimonadaceae</taxon>
        <taxon>Kordiimonas</taxon>
    </lineage>
</organism>
<dbReference type="EMBL" id="FNAK01000007">
    <property type="protein sequence ID" value="SDE49548.1"/>
    <property type="molecule type" value="Genomic_DNA"/>
</dbReference>
<evidence type="ECO:0000313" key="3">
    <source>
        <dbReference type="Proteomes" id="UP000183685"/>
    </source>
</evidence>
<proteinExistence type="predicted"/>